<dbReference type="Pfam" id="PF09394">
    <property type="entry name" value="Inhibitor_I42"/>
    <property type="match status" value="1"/>
</dbReference>
<dbReference type="AlphaFoldDB" id="A0A5Y2ZXN9"/>
<name>A0A5Y2ZXN9_SALER</name>
<keyword evidence="3" id="KW-0732">Signal</keyword>
<proteinExistence type="predicted"/>
<evidence type="ECO:0000256" key="3">
    <source>
        <dbReference type="SAM" id="SignalP"/>
    </source>
</evidence>
<keyword evidence="1" id="KW-0646">Protease inhibitor</keyword>
<accession>A0A5Y2ZXN9</accession>
<dbReference type="InterPro" id="IPR052781">
    <property type="entry name" value="Cys_protease_inhibitor_I42"/>
</dbReference>
<protein>
    <submittedName>
        <fullName evidence="5">Protease inhibitor I42 family protein</fullName>
    </submittedName>
</protein>
<dbReference type="PANTHER" id="PTHR36530:SF1">
    <property type="entry name" value="AMOEBIASIN-1"/>
    <property type="match status" value="1"/>
</dbReference>
<sequence>MTITKNILTGLLIIASTSVLASNKAPHLEGKSGNEIHFSVESKPTTGYSWMVKSMPDSLIFVSSDYKQSEDCKDGAVGCSGKQTFTFIAQKTGKGELTLINGQPFDKTTWKEKVITVNIK</sequence>
<keyword evidence="2" id="KW-0789">Thiol protease inhibitor</keyword>
<organism evidence="5">
    <name type="scientific">Salmonella enterica</name>
    <name type="common">Salmonella choleraesuis</name>
    <dbReference type="NCBI Taxonomy" id="28901"/>
    <lineage>
        <taxon>Bacteria</taxon>
        <taxon>Pseudomonadati</taxon>
        <taxon>Pseudomonadota</taxon>
        <taxon>Gammaproteobacteria</taxon>
        <taxon>Enterobacterales</taxon>
        <taxon>Enterobacteriaceae</taxon>
        <taxon>Salmonella</taxon>
    </lineage>
</organism>
<dbReference type="InterPro" id="IPR036331">
    <property type="entry name" value="Chagasin-like_sf"/>
</dbReference>
<feature type="chain" id="PRO_5026295437" evidence="3">
    <location>
        <begin position="22"/>
        <end position="120"/>
    </location>
</feature>
<dbReference type="InterPro" id="IPR018990">
    <property type="entry name" value="Prot_inh_I42_chagasin"/>
</dbReference>
<reference evidence="5" key="1">
    <citation type="submission" date="2019-07" db="EMBL/GenBank/DDBJ databases">
        <authorList>
            <consortium name="PulseNet: The National Subtyping Network for Foodborne Disease Surveillance"/>
            <person name="Tarr C.L."/>
            <person name="Trees E."/>
            <person name="Katz L.S."/>
            <person name="Carleton-Romer H.A."/>
            <person name="Stroika S."/>
            <person name="Kucerova Z."/>
            <person name="Roache K.F."/>
            <person name="Sabol A.L."/>
            <person name="Besser J."/>
            <person name="Gerner-Smidt P."/>
        </authorList>
    </citation>
    <scope>NUCLEOTIDE SEQUENCE</scope>
    <source>
        <strain evidence="5">PNUSAS081329</strain>
    </source>
</reference>
<evidence type="ECO:0000256" key="1">
    <source>
        <dbReference type="ARBA" id="ARBA00022690"/>
    </source>
</evidence>
<gene>
    <name evidence="5" type="ORF">FNG02_15115</name>
</gene>
<dbReference type="SUPFAM" id="SSF141066">
    <property type="entry name" value="ICP-like"/>
    <property type="match status" value="1"/>
</dbReference>
<dbReference type="PANTHER" id="PTHR36530">
    <property type="entry name" value="INHIBITOR OF CYSTEINE PEPTIDASE"/>
    <property type="match status" value="1"/>
</dbReference>
<comment type="caution">
    <text evidence="5">The sequence shown here is derived from an EMBL/GenBank/DDBJ whole genome shotgun (WGS) entry which is preliminary data.</text>
</comment>
<dbReference type="GO" id="GO:0004869">
    <property type="term" value="F:cysteine-type endopeptidase inhibitor activity"/>
    <property type="evidence" value="ECO:0007669"/>
    <property type="project" value="UniProtKB-KW"/>
</dbReference>
<dbReference type="Gene3D" id="2.60.40.2020">
    <property type="match status" value="1"/>
</dbReference>
<feature type="signal peptide" evidence="3">
    <location>
        <begin position="1"/>
        <end position="21"/>
    </location>
</feature>
<feature type="domain" description="Proteinase inhibitor I42 chagasin" evidence="4">
    <location>
        <begin position="31"/>
        <end position="119"/>
    </location>
</feature>
<evidence type="ECO:0000256" key="2">
    <source>
        <dbReference type="ARBA" id="ARBA00022704"/>
    </source>
</evidence>
<evidence type="ECO:0000259" key="4">
    <source>
        <dbReference type="Pfam" id="PF09394"/>
    </source>
</evidence>
<evidence type="ECO:0000313" key="5">
    <source>
        <dbReference type="EMBL" id="ECG8066800.1"/>
    </source>
</evidence>
<dbReference type="EMBL" id="AAIPPN010000005">
    <property type="protein sequence ID" value="ECG8066800.1"/>
    <property type="molecule type" value="Genomic_DNA"/>
</dbReference>